<dbReference type="Pfam" id="PF03929">
    <property type="entry name" value="PepSY_TM"/>
    <property type="match status" value="1"/>
</dbReference>
<keyword evidence="3" id="KW-1185">Reference proteome</keyword>
<proteinExistence type="predicted"/>
<accession>A0A318U0W7</accession>
<dbReference type="EMBL" id="QJTK01000007">
    <property type="protein sequence ID" value="PYF09662.1"/>
    <property type="molecule type" value="Genomic_DNA"/>
</dbReference>
<feature type="transmembrane region" description="Helical" evidence="1">
    <location>
        <begin position="385"/>
        <end position="407"/>
    </location>
</feature>
<dbReference type="Proteomes" id="UP000247727">
    <property type="component" value="Unassembled WGS sequence"/>
</dbReference>
<dbReference type="OrthoDB" id="9791166at2"/>
<comment type="caution">
    <text evidence="2">The sequence shown here is derived from an EMBL/GenBank/DDBJ whole genome shotgun (WGS) entry which is preliminary data.</text>
</comment>
<dbReference type="RefSeq" id="WP_110805781.1">
    <property type="nucleotide sequence ID" value="NZ_QJTK01000007.1"/>
</dbReference>
<evidence type="ECO:0000313" key="2">
    <source>
        <dbReference type="EMBL" id="PYF09662.1"/>
    </source>
</evidence>
<sequence length="472" mass="50500">MTVFTPGATPSEAPSRLNSFYFTAWRWHFYAGLYVVPFLLMLAVTGALMVWFTAIDSEYGDRIAVTPTAQAQSVSAQIAAAEAAHPGSHADKYIAPRDAETPAIVRVQEGETARMLAVDPYSAAVLADRTETGTWNEWLTNLHGELLWGGNGGPGDTLVEIAASLGVMMLTSGLYLAWPRGGKSWRAVLVPDLAAKGRSFWKSLHLSSGVWAALFLGFFLLTGMSWTGVWGGKIVQPWSSFPAAKWDAVPLSDATHAAMNHTAQEEVPWVLELTPLPASGSQAGVQLLPMGTPVTFETVMAGARALGFDARVQVSAPADKTGVWTLSRDSQSYDSPNPTTDRTVHIDQYTGRILADVRYDDYPLMGKMMAVGIALHEGQLGLWSVALNLAICATLALSTIAGVVLWWKRRPTGAGRLAAPPRVPEAPLWKGGLVVAALVALAFPLGGAVIVAVLLLDALVLRHVPALKRVLS</sequence>
<dbReference type="PANTHER" id="PTHR34219">
    <property type="entry name" value="IRON-REGULATED INNER MEMBRANE PROTEIN-RELATED"/>
    <property type="match status" value="1"/>
</dbReference>
<feature type="transmembrane region" description="Helical" evidence="1">
    <location>
        <begin position="433"/>
        <end position="461"/>
    </location>
</feature>
<keyword evidence="1" id="KW-1133">Transmembrane helix</keyword>
<gene>
    <name evidence="2" type="ORF">C8J30_10732</name>
</gene>
<name>A0A318U0W7_9RHOB</name>
<keyword evidence="1" id="KW-0472">Membrane</keyword>
<evidence type="ECO:0000313" key="3">
    <source>
        <dbReference type="Proteomes" id="UP000247727"/>
    </source>
</evidence>
<reference evidence="2 3" key="1">
    <citation type="submission" date="2018-06" db="EMBL/GenBank/DDBJ databases">
        <title>Genomic Encyclopedia of Type Strains, Phase III (KMG-III): the genomes of soil and plant-associated and newly described type strains.</title>
        <authorList>
            <person name="Whitman W."/>
        </authorList>
    </citation>
    <scope>NUCLEOTIDE SEQUENCE [LARGE SCALE GENOMIC DNA]</scope>
    <source>
        <strain evidence="2 3">JA737</strain>
    </source>
</reference>
<evidence type="ECO:0000256" key="1">
    <source>
        <dbReference type="SAM" id="Phobius"/>
    </source>
</evidence>
<feature type="transmembrane region" description="Helical" evidence="1">
    <location>
        <begin position="210"/>
        <end position="230"/>
    </location>
</feature>
<keyword evidence="1" id="KW-0812">Transmembrane</keyword>
<feature type="transmembrane region" description="Helical" evidence="1">
    <location>
        <begin position="27"/>
        <end position="52"/>
    </location>
</feature>
<protein>
    <submittedName>
        <fullName evidence="2">Putative iron-regulated membrane protein</fullName>
    </submittedName>
</protein>
<dbReference type="AlphaFoldDB" id="A0A318U0W7"/>
<dbReference type="InterPro" id="IPR005625">
    <property type="entry name" value="PepSY-ass_TM"/>
</dbReference>
<organism evidence="2 3">
    <name type="scientific">Rhodobacter viridis</name>
    <dbReference type="NCBI Taxonomy" id="1054202"/>
    <lineage>
        <taxon>Bacteria</taxon>
        <taxon>Pseudomonadati</taxon>
        <taxon>Pseudomonadota</taxon>
        <taxon>Alphaproteobacteria</taxon>
        <taxon>Rhodobacterales</taxon>
        <taxon>Rhodobacter group</taxon>
        <taxon>Rhodobacter</taxon>
    </lineage>
</organism>
<dbReference type="PANTHER" id="PTHR34219:SF1">
    <property type="entry name" value="PEPSY DOMAIN-CONTAINING PROTEIN"/>
    <property type="match status" value="1"/>
</dbReference>